<dbReference type="SUPFAM" id="SSF51306">
    <property type="entry name" value="LexA/Signal peptidase"/>
    <property type="match status" value="1"/>
</dbReference>
<dbReference type="CDD" id="cd00093">
    <property type="entry name" value="HTH_XRE"/>
    <property type="match status" value="1"/>
</dbReference>
<dbReference type="RefSeq" id="WP_058775705.1">
    <property type="nucleotide sequence ID" value="NZ_CP106661.1"/>
</dbReference>
<dbReference type="Pfam" id="PF00717">
    <property type="entry name" value="Peptidase_S24"/>
    <property type="match status" value="1"/>
</dbReference>
<gene>
    <name evidence="2" type="ORF">SA3R_21115</name>
</gene>
<reference evidence="2 3" key="1">
    <citation type="journal article" date="2016" name="Front. Microbiol.">
        <title>Genomic Resource of Rice Seed Associated Bacteria.</title>
        <authorList>
            <person name="Midha S."/>
            <person name="Bansal K."/>
            <person name="Sharma S."/>
            <person name="Kumar N."/>
            <person name="Patil P.P."/>
            <person name="Chaudhry V."/>
            <person name="Patil P.B."/>
        </authorList>
    </citation>
    <scope>NUCLEOTIDE SEQUENCE [LARGE SCALE GENOMIC DNA]</scope>
    <source>
        <strain evidence="2 3">SA3</strain>
    </source>
</reference>
<name>A0A8E1V731_9GAMM</name>
<dbReference type="PROSITE" id="PS50943">
    <property type="entry name" value="HTH_CROC1"/>
    <property type="match status" value="1"/>
</dbReference>
<sequence>MKWNEVAKVRMKDLGMTQEKLSEHLGITPGAVSHWLNARRSPELEVIARILHILDIDEFKVDKNGSIFTSADFKNSSCTTKTINCYPLLSKELIINYVDDLGSNEADNFANEWIESGAVILGKGFWYKVEGDAMLSPTGFSVPSGSLVLFDMGRVPQEGDLILVMSKNNSELSFKKIQSDGHRRLLVPMNPRWPVDVITDEHRILAVAVESKLKLK</sequence>
<dbReference type="GO" id="GO:0003677">
    <property type="term" value="F:DNA binding"/>
    <property type="evidence" value="ECO:0007669"/>
    <property type="project" value="InterPro"/>
</dbReference>
<proteinExistence type="predicted"/>
<evidence type="ECO:0000313" key="3">
    <source>
        <dbReference type="Proteomes" id="UP000071979"/>
    </source>
</evidence>
<dbReference type="CDD" id="cd06529">
    <property type="entry name" value="S24_LexA-like"/>
    <property type="match status" value="1"/>
</dbReference>
<evidence type="ECO:0000313" key="2">
    <source>
        <dbReference type="EMBL" id="KTS65329.1"/>
    </source>
</evidence>
<feature type="domain" description="HTH cro/C1-type" evidence="1">
    <location>
        <begin position="12"/>
        <end position="59"/>
    </location>
</feature>
<dbReference type="SMART" id="SM00530">
    <property type="entry name" value="HTH_XRE"/>
    <property type="match status" value="1"/>
</dbReference>
<comment type="caution">
    <text evidence="2">The sequence shown here is derived from an EMBL/GenBank/DDBJ whole genome shotgun (WGS) entry which is preliminary data.</text>
</comment>
<dbReference type="InterPro" id="IPR015927">
    <property type="entry name" value="Peptidase_S24_S26A/B/C"/>
</dbReference>
<dbReference type="InterPro" id="IPR010982">
    <property type="entry name" value="Lambda_DNA-bd_dom_sf"/>
</dbReference>
<evidence type="ECO:0000259" key="1">
    <source>
        <dbReference type="PROSITE" id="PS50943"/>
    </source>
</evidence>
<protein>
    <recommendedName>
        <fullName evidence="1">HTH cro/C1-type domain-containing protein</fullName>
    </recommendedName>
</protein>
<dbReference type="Gene3D" id="1.10.260.40">
    <property type="entry name" value="lambda repressor-like DNA-binding domains"/>
    <property type="match status" value="1"/>
</dbReference>
<dbReference type="SUPFAM" id="SSF47413">
    <property type="entry name" value="lambda repressor-like DNA-binding domains"/>
    <property type="match status" value="1"/>
</dbReference>
<dbReference type="InterPro" id="IPR036286">
    <property type="entry name" value="LexA/Signal_pep-like_sf"/>
</dbReference>
<dbReference type="AlphaFoldDB" id="A0A8E1V731"/>
<dbReference type="InterPro" id="IPR001387">
    <property type="entry name" value="Cro/C1-type_HTH"/>
</dbReference>
<dbReference type="Proteomes" id="UP000071979">
    <property type="component" value="Unassembled WGS sequence"/>
</dbReference>
<dbReference type="EMBL" id="LDSE01000044">
    <property type="protein sequence ID" value="KTS65329.1"/>
    <property type="molecule type" value="Genomic_DNA"/>
</dbReference>
<accession>A0A8E1V731</accession>
<dbReference type="Gene3D" id="2.10.109.10">
    <property type="entry name" value="Umud Fragment, subunit A"/>
    <property type="match status" value="1"/>
</dbReference>
<dbReference type="InterPro" id="IPR039418">
    <property type="entry name" value="LexA-like"/>
</dbReference>
<dbReference type="Pfam" id="PF01381">
    <property type="entry name" value="HTH_3"/>
    <property type="match status" value="1"/>
</dbReference>
<organism evidence="2 3">
    <name type="scientific">Pantoea dispersa</name>
    <dbReference type="NCBI Taxonomy" id="59814"/>
    <lineage>
        <taxon>Bacteria</taxon>
        <taxon>Pseudomonadati</taxon>
        <taxon>Pseudomonadota</taxon>
        <taxon>Gammaproteobacteria</taxon>
        <taxon>Enterobacterales</taxon>
        <taxon>Erwiniaceae</taxon>
        <taxon>Pantoea</taxon>
    </lineage>
</organism>